<accession>A0A4Q4ST69</accession>
<dbReference type="AlphaFoldDB" id="A0A4Q4ST69"/>
<keyword evidence="1" id="KW-0472">Membrane</keyword>
<dbReference type="EMBL" id="PEJP01000001">
    <property type="protein sequence ID" value="RYO73452.1"/>
    <property type="molecule type" value="Genomic_DNA"/>
</dbReference>
<evidence type="ECO:0000313" key="2">
    <source>
        <dbReference type="EMBL" id="RYO73452.1"/>
    </source>
</evidence>
<reference evidence="3" key="1">
    <citation type="journal article" date="2019" name="bioRxiv">
        <title>Genomics, evolutionary history and diagnostics of the Alternaria alternata species group including apple and Asian pear pathotypes.</title>
        <authorList>
            <person name="Armitage A.D."/>
            <person name="Cockerton H.M."/>
            <person name="Sreenivasaprasad S."/>
            <person name="Woodhall J.W."/>
            <person name="Lane C.R."/>
            <person name="Harrison R.J."/>
            <person name="Clarkson J.P."/>
        </authorList>
    </citation>
    <scope>NUCLEOTIDE SEQUENCE [LARGE SCALE GENOMIC DNA]</scope>
    <source>
        <strain evidence="3">RGR 97.0016</strain>
    </source>
</reference>
<evidence type="ECO:0000313" key="3">
    <source>
        <dbReference type="Proteomes" id="UP000293823"/>
    </source>
</evidence>
<comment type="caution">
    <text evidence="2">The sequence shown here is derived from an EMBL/GenBank/DDBJ whole genome shotgun (WGS) entry which is preliminary data.</text>
</comment>
<keyword evidence="3" id="KW-1185">Reference proteome</keyword>
<gene>
    <name evidence="2" type="ORF">AA0113_g98</name>
</gene>
<keyword evidence="1" id="KW-1133">Transmembrane helix</keyword>
<name>A0A4Q4ST69_9PLEO</name>
<protein>
    <submittedName>
        <fullName evidence="2">Uncharacterized protein</fullName>
    </submittedName>
</protein>
<dbReference type="Proteomes" id="UP000293823">
    <property type="component" value="Unassembled WGS sequence"/>
</dbReference>
<keyword evidence="1" id="KW-0812">Transmembrane</keyword>
<evidence type="ECO:0000256" key="1">
    <source>
        <dbReference type="SAM" id="Phobius"/>
    </source>
</evidence>
<organism evidence="2 3">
    <name type="scientific">Alternaria arborescens</name>
    <dbReference type="NCBI Taxonomy" id="156630"/>
    <lineage>
        <taxon>Eukaryota</taxon>
        <taxon>Fungi</taxon>
        <taxon>Dikarya</taxon>
        <taxon>Ascomycota</taxon>
        <taxon>Pezizomycotina</taxon>
        <taxon>Dothideomycetes</taxon>
        <taxon>Pleosporomycetidae</taxon>
        <taxon>Pleosporales</taxon>
        <taxon>Pleosporineae</taxon>
        <taxon>Pleosporaceae</taxon>
        <taxon>Alternaria</taxon>
        <taxon>Alternaria sect. Alternaria</taxon>
    </lineage>
</organism>
<sequence length="48" mass="5476">MRNLLLMGTQCPLGFLVVVVFVSEVSRLLLSILYPPLTFVKYIRLPKP</sequence>
<proteinExistence type="predicted"/>
<feature type="transmembrane region" description="Helical" evidence="1">
    <location>
        <begin position="12"/>
        <end position="34"/>
    </location>
</feature>